<dbReference type="Proteomes" id="UP001575105">
    <property type="component" value="Unassembled WGS sequence"/>
</dbReference>
<dbReference type="SMART" id="SM00822">
    <property type="entry name" value="PKS_KR"/>
    <property type="match status" value="1"/>
</dbReference>
<accession>A0ABV4UAY0</accession>
<comment type="caution">
    <text evidence="4">The sequence shown here is derived from an EMBL/GenBank/DDBJ whole genome shotgun (WGS) entry which is preliminary data.</text>
</comment>
<dbReference type="Pfam" id="PF00106">
    <property type="entry name" value="adh_short"/>
    <property type="match status" value="1"/>
</dbReference>
<sequence>MARELAGKVIFITGASSGIGAATARLCIAAGMNVALFARREAKLRELAGELDATGERVLVVAGSVERDEDIAEALEQTVQRFGRLDAVFANAGYGLCMSVMGMTDEQHHGIFETNYFGTVRTLRAAVPLLRQTADGLKHVLVCSSAASEISLPLYGAYAATKAAQDSIAGALRAELSGEGFSVTTVHPVGTKTEFFSTAGRLSNRKIEDDTPNTPAMFAQTAEQVARPIVRALRRPRPEVWPMMPVRFGLAMATAFPRLAAWAMRRQYRENVDG</sequence>
<proteinExistence type="inferred from homology"/>
<evidence type="ECO:0000256" key="1">
    <source>
        <dbReference type="ARBA" id="ARBA00006484"/>
    </source>
</evidence>
<evidence type="ECO:0000256" key="2">
    <source>
        <dbReference type="ARBA" id="ARBA00023002"/>
    </source>
</evidence>
<dbReference type="Gene3D" id="3.40.50.720">
    <property type="entry name" value="NAD(P)-binding Rossmann-like Domain"/>
    <property type="match status" value="1"/>
</dbReference>
<dbReference type="InterPro" id="IPR002347">
    <property type="entry name" value="SDR_fam"/>
</dbReference>
<dbReference type="RefSeq" id="WP_425346391.1">
    <property type="nucleotide sequence ID" value="NZ_JBGUBD010000009.1"/>
</dbReference>
<evidence type="ECO:0000259" key="3">
    <source>
        <dbReference type="SMART" id="SM00822"/>
    </source>
</evidence>
<dbReference type="EMBL" id="JBGUBD010000009">
    <property type="protein sequence ID" value="MFA9479468.1"/>
    <property type="molecule type" value="Genomic_DNA"/>
</dbReference>
<organism evidence="4 5">
    <name type="scientific">Natronomicrosphaera hydrolytica</name>
    <dbReference type="NCBI Taxonomy" id="3242702"/>
    <lineage>
        <taxon>Bacteria</taxon>
        <taxon>Pseudomonadati</taxon>
        <taxon>Planctomycetota</taxon>
        <taxon>Phycisphaerae</taxon>
        <taxon>Phycisphaerales</taxon>
        <taxon>Phycisphaeraceae</taxon>
        <taxon>Natronomicrosphaera</taxon>
    </lineage>
</organism>
<evidence type="ECO:0000313" key="5">
    <source>
        <dbReference type="Proteomes" id="UP001575105"/>
    </source>
</evidence>
<keyword evidence="5" id="KW-1185">Reference proteome</keyword>
<dbReference type="SUPFAM" id="SSF51735">
    <property type="entry name" value="NAD(P)-binding Rossmann-fold domains"/>
    <property type="match status" value="1"/>
</dbReference>
<dbReference type="InterPro" id="IPR036291">
    <property type="entry name" value="NAD(P)-bd_dom_sf"/>
</dbReference>
<reference evidence="4 5" key="1">
    <citation type="submission" date="2024-08" db="EMBL/GenBank/DDBJ databases">
        <title>Whole-genome sequencing of halo(alkali)philic microorganisms from hypersaline lakes.</title>
        <authorList>
            <person name="Sorokin D.Y."/>
            <person name="Merkel A.Y."/>
            <person name="Messina E."/>
            <person name="Yakimov M."/>
        </authorList>
    </citation>
    <scope>NUCLEOTIDE SEQUENCE [LARGE SCALE GENOMIC DNA]</scope>
    <source>
        <strain evidence="4 5">AB-hyl4</strain>
    </source>
</reference>
<dbReference type="EC" id="1.-.-.-" evidence="4"/>
<name>A0ABV4UAY0_9BACT</name>
<dbReference type="PANTHER" id="PTHR44196:SF1">
    <property type="entry name" value="DEHYDROGENASE_REDUCTASE SDR FAMILY MEMBER 7B"/>
    <property type="match status" value="1"/>
</dbReference>
<dbReference type="InterPro" id="IPR057326">
    <property type="entry name" value="KR_dom"/>
</dbReference>
<dbReference type="PRINTS" id="PR00081">
    <property type="entry name" value="GDHRDH"/>
</dbReference>
<keyword evidence="2 4" id="KW-0560">Oxidoreductase</keyword>
<gene>
    <name evidence="4" type="ORF">ACERK3_14360</name>
</gene>
<comment type="similarity">
    <text evidence="1">Belongs to the short-chain dehydrogenases/reductases (SDR) family.</text>
</comment>
<protein>
    <submittedName>
        <fullName evidence="4">SDR family NAD(P)-dependent oxidoreductase</fullName>
        <ecNumber evidence="4">1.-.-.-</ecNumber>
    </submittedName>
</protein>
<evidence type="ECO:0000313" key="4">
    <source>
        <dbReference type="EMBL" id="MFA9479468.1"/>
    </source>
</evidence>
<dbReference type="PANTHER" id="PTHR44196">
    <property type="entry name" value="DEHYDROGENASE/REDUCTASE SDR FAMILY MEMBER 7B"/>
    <property type="match status" value="1"/>
</dbReference>
<feature type="domain" description="Ketoreductase" evidence="3">
    <location>
        <begin position="8"/>
        <end position="192"/>
    </location>
</feature>
<dbReference type="GO" id="GO:0016491">
    <property type="term" value="F:oxidoreductase activity"/>
    <property type="evidence" value="ECO:0007669"/>
    <property type="project" value="UniProtKB-KW"/>
</dbReference>